<reference evidence="3" key="1">
    <citation type="journal article" date="2021" name="Proc. Natl. Acad. Sci. U.S.A.">
        <title>A Catalog of Tens of Thousands of Viruses from Human Metagenomes Reveals Hidden Associations with Chronic Diseases.</title>
        <authorList>
            <person name="Tisza M.J."/>
            <person name="Buck C.B."/>
        </authorList>
    </citation>
    <scope>NUCLEOTIDE SEQUENCE</scope>
    <source>
        <strain evidence="3">CtHG14</strain>
    </source>
</reference>
<dbReference type="EMBL" id="BK059106">
    <property type="protein sequence ID" value="DAE31224.1"/>
    <property type="molecule type" value="Genomic_DNA"/>
</dbReference>
<evidence type="ECO:0000313" key="3">
    <source>
        <dbReference type="EMBL" id="DAE31224.1"/>
    </source>
</evidence>
<dbReference type="PROSITE" id="PS00028">
    <property type="entry name" value="ZINC_FINGER_C2H2_1"/>
    <property type="match status" value="1"/>
</dbReference>
<proteinExistence type="predicted"/>
<keyword evidence="1" id="KW-0863">Zinc-finger</keyword>
<evidence type="ECO:0000259" key="2">
    <source>
        <dbReference type="PROSITE" id="PS50157"/>
    </source>
</evidence>
<dbReference type="PROSITE" id="PS50157">
    <property type="entry name" value="ZINC_FINGER_C2H2_2"/>
    <property type="match status" value="1"/>
</dbReference>
<organism evidence="3">
    <name type="scientific">virus sp. ctHG14</name>
    <dbReference type="NCBI Taxonomy" id="2827626"/>
    <lineage>
        <taxon>Viruses</taxon>
    </lineage>
</organism>
<evidence type="ECO:0000256" key="1">
    <source>
        <dbReference type="PROSITE-ProRule" id="PRU00042"/>
    </source>
</evidence>
<feature type="domain" description="C2H2-type" evidence="2">
    <location>
        <begin position="12"/>
        <end position="35"/>
    </location>
</feature>
<dbReference type="GO" id="GO:0008270">
    <property type="term" value="F:zinc ion binding"/>
    <property type="evidence" value="ECO:0007669"/>
    <property type="project" value="UniProtKB-KW"/>
</dbReference>
<name>A0A8S5RIL7_9VIRU</name>
<keyword evidence="1" id="KW-0479">Metal-binding</keyword>
<dbReference type="Gene3D" id="3.30.160.60">
    <property type="entry name" value="Classic Zinc Finger"/>
    <property type="match status" value="1"/>
</dbReference>
<protein>
    <submittedName>
        <fullName evidence="3">Transcriptional repressor CTCF/DNA Complex factor zinc finger protein-DNA</fullName>
    </submittedName>
</protein>
<sequence>MKFERIRSVDYYCCPACGMAFTDRKEAERHFRYDHQIEICKVIRCNICGAGWDTKVYGEQEARRRADQCCQSHIDDESAEAIARRNYFFTDGEIGYLRSVKGEHEDK</sequence>
<accession>A0A8S5RIL7</accession>
<keyword evidence="1" id="KW-0862">Zinc</keyword>
<dbReference type="InterPro" id="IPR013087">
    <property type="entry name" value="Znf_C2H2_type"/>
</dbReference>